<dbReference type="PANTHER" id="PTHR32305">
    <property type="match status" value="1"/>
</dbReference>
<dbReference type="NCBIfam" id="TIGR03696">
    <property type="entry name" value="Rhs_assc_core"/>
    <property type="match status" value="1"/>
</dbReference>
<reference evidence="2" key="2">
    <citation type="submission" date="2019-01" db="EMBL/GenBank/DDBJ databases">
        <title>Genome sequence of Desulfonema ishimotonii strain Tokyo 01.</title>
        <authorList>
            <person name="Fukui M."/>
        </authorList>
    </citation>
    <scope>NUCLEOTIDE SEQUENCE [LARGE SCALE GENOMIC DNA]</scope>
    <source>
        <strain evidence="2">Tokyo 01</strain>
    </source>
</reference>
<comment type="caution">
    <text evidence="1">The sequence shown here is derived from an EMBL/GenBank/DDBJ whole genome shotgun (WGS) entry which is preliminary data.</text>
</comment>
<dbReference type="InterPro" id="IPR022385">
    <property type="entry name" value="Rhs_assc_core"/>
</dbReference>
<organism evidence="1 2">
    <name type="scientific">Desulfonema ishimotonii</name>
    <dbReference type="NCBI Taxonomy" id="45657"/>
    <lineage>
        <taxon>Bacteria</taxon>
        <taxon>Pseudomonadati</taxon>
        <taxon>Thermodesulfobacteriota</taxon>
        <taxon>Desulfobacteria</taxon>
        <taxon>Desulfobacterales</taxon>
        <taxon>Desulfococcaceae</taxon>
        <taxon>Desulfonema</taxon>
    </lineage>
</organism>
<reference evidence="2" key="1">
    <citation type="submission" date="2017-11" db="EMBL/GenBank/DDBJ databases">
        <authorList>
            <person name="Watanabe M."/>
            <person name="Kojima H."/>
        </authorList>
    </citation>
    <scope>NUCLEOTIDE SEQUENCE [LARGE SCALE GENOMIC DNA]</scope>
    <source>
        <strain evidence="2">Tokyo 01</strain>
    </source>
</reference>
<protein>
    <submittedName>
        <fullName evidence="1">RHS repeat-associated core domain-containing pro tein</fullName>
    </submittedName>
</protein>
<evidence type="ECO:0000313" key="1">
    <source>
        <dbReference type="EMBL" id="GBC60973.1"/>
    </source>
</evidence>
<dbReference type="InterPro" id="IPR050708">
    <property type="entry name" value="T6SS_VgrG/RHS"/>
</dbReference>
<name>A0A401FVJ6_9BACT</name>
<dbReference type="AlphaFoldDB" id="A0A401FVJ6"/>
<gene>
    <name evidence="1" type="ORF">DENIS_1933</name>
</gene>
<sequence length="347" mass="38959">MDKNRDYAQVLEERDIDGNLIVGYIYGDDLISQMRGGVLSYYHYDGQLSVRQLSNADGNISDDYVYDAFGVLLEQSGDTVNEYLYTGEQFDEAVGGYYLRARYYDPGAGRFLSSDPYAGRMNEPVTLHKYLYANANPVMHNDPTGLMSILEFKACSKIDGITREINLKISVSVRIAASDAVVKLGGIGYLSRSGPQLLSRLSGTGMRGVQALQRAFLNANPRVAISQSRASLGVSFGRAKYALTKAGNKLTDIEWHHIVERAGGRNIEKFGKDAMNFVANVVPTPSNIHLIISNFQKSNPAWLRRTGFRTVWQWLESQTWDDAYRYGLDIWQTAMRTQSLDRWTPPF</sequence>
<evidence type="ECO:0000313" key="2">
    <source>
        <dbReference type="Proteomes" id="UP000288096"/>
    </source>
</evidence>
<accession>A0A401FVJ6</accession>
<dbReference type="Proteomes" id="UP000288096">
    <property type="component" value="Unassembled WGS sequence"/>
</dbReference>
<keyword evidence="2" id="KW-1185">Reference proteome</keyword>
<dbReference type="EMBL" id="BEXT01000001">
    <property type="protein sequence ID" value="GBC60973.1"/>
    <property type="molecule type" value="Genomic_DNA"/>
</dbReference>
<dbReference type="PANTHER" id="PTHR32305:SF17">
    <property type="entry name" value="TRNA NUCLEASE WAPA"/>
    <property type="match status" value="1"/>
</dbReference>
<dbReference type="Gene3D" id="2.180.10.10">
    <property type="entry name" value="RHS repeat-associated core"/>
    <property type="match status" value="1"/>
</dbReference>
<dbReference type="RefSeq" id="WP_231714628.1">
    <property type="nucleotide sequence ID" value="NZ_BEXT01000001.1"/>
</dbReference>
<proteinExistence type="predicted"/>